<name>A0ABR7J9C8_9FLAO</name>
<keyword evidence="2" id="KW-1185">Reference proteome</keyword>
<dbReference type="EMBL" id="JACRUJ010000004">
    <property type="protein sequence ID" value="MBC5842110.1"/>
    <property type="molecule type" value="Genomic_DNA"/>
</dbReference>
<accession>A0ABR7J9C8</accession>
<comment type="caution">
    <text evidence="1">The sequence shown here is derived from an EMBL/GenBank/DDBJ whole genome shotgun (WGS) entry which is preliminary data.</text>
</comment>
<protein>
    <submittedName>
        <fullName evidence="1">Uncharacterized protein</fullName>
    </submittedName>
</protein>
<gene>
    <name evidence="1" type="ORF">H8R23_11895</name>
</gene>
<dbReference type="Proteomes" id="UP000629963">
    <property type="component" value="Unassembled WGS sequence"/>
</dbReference>
<sequence>MDPHKLKLLKELAQLGDVKYFTKSKKYIIIAEETVKLKTQADAILYFLQKLDIDMVNSILADNRTYQNFEKKKFIRKLDNAMDVFLTAGDTFLNKYIGFCNSQECNFKCSGYSFVGNNSSNYFDLIIEVEEGIVHDIYECSKFKCQEEGVRRKIQVEIDKNDMPF</sequence>
<evidence type="ECO:0000313" key="2">
    <source>
        <dbReference type="Proteomes" id="UP000629963"/>
    </source>
</evidence>
<organism evidence="1 2">
    <name type="scientific">Flavobacterium kayseriense</name>
    <dbReference type="NCBI Taxonomy" id="2764714"/>
    <lineage>
        <taxon>Bacteria</taxon>
        <taxon>Pseudomonadati</taxon>
        <taxon>Bacteroidota</taxon>
        <taxon>Flavobacteriia</taxon>
        <taxon>Flavobacteriales</taxon>
        <taxon>Flavobacteriaceae</taxon>
        <taxon>Flavobacterium</taxon>
    </lineage>
</organism>
<proteinExistence type="predicted"/>
<evidence type="ECO:0000313" key="1">
    <source>
        <dbReference type="EMBL" id="MBC5842110.1"/>
    </source>
</evidence>
<dbReference type="RefSeq" id="WP_187010610.1">
    <property type="nucleotide sequence ID" value="NZ_JACRUI010000004.1"/>
</dbReference>
<reference evidence="1 2" key="1">
    <citation type="submission" date="2020-08" db="EMBL/GenBank/DDBJ databases">
        <title>Description of novel Flavobacterium F-380 isolate.</title>
        <authorList>
            <person name="Saticioglu I.B."/>
            <person name="Duman M."/>
            <person name="Altun S."/>
        </authorList>
    </citation>
    <scope>NUCLEOTIDE SEQUENCE [LARGE SCALE GENOMIC DNA]</scope>
    <source>
        <strain evidence="1 2">F-380</strain>
    </source>
</reference>